<dbReference type="InterPro" id="IPR001254">
    <property type="entry name" value="Trypsin_dom"/>
</dbReference>
<keyword evidence="6" id="KW-0378">Hydrolase</keyword>
<dbReference type="Gene3D" id="3.20.20.80">
    <property type="entry name" value="Glycosidases"/>
    <property type="match status" value="3"/>
</dbReference>
<dbReference type="GeneID" id="108681357"/>
<dbReference type="OMA" id="NLCTHIA"/>
<dbReference type="SUPFAM" id="SSF50494">
    <property type="entry name" value="Trypsin-like serine proteases"/>
    <property type="match status" value="1"/>
</dbReference>
<dbReference type="FunFam" id="3.20.20.80:FF:000007">
    <property type="entry name" value="Acidic mammalian chitinase"/>
    <property type="match status" value="3"/>
</dbReference>
<feature type="chain" id="PRO_5034091208" description="chitinase" evidence="12">
    <location>
        <begin position="22"/>
        <end position="1616"/>
    </location>
</feature>
<keyword evidence="7" id="KW-0146">Chitin degradation</keyword>
<dbReference type="SMART" id="SM00636">
    <property type="entry name" value="Glyco_18"/>
    <property type="match status" value="3"/>
</dbReference>
<gene>
    <name evidence="16" type="primary">LOC108681357</name>
</gene>
<dbReference type="GO" id="GO:0008843">
    <property type="term" value="F:endochitinase activity"/>
    <property type="evidence" value="ECO:0007669"/>
    <property type="project" value="UniProtKB-EC"/>
</dbReference>
<dbReference type="GO" id="GO:0004252">
    <property type="term" value="F:serine-type endopeptidase activity"/>
    <property type="evidence" value="ECO:0007669"/>
    <property type="project" value="InterPro"/>
</dbReference>
<dbReference type="PROSITE" id="PS00134">
    <property type="entry name" value="TRYPSIN_HIS"/>
    <property type="match status" value="1"/>
</dbReference>
<dbReference type="Pfam" id="PF00704">
    <property type="entry name" value="Glyco_hydro_18"/>
    <property type="match status" value="3"/>
</dbReference>
<dbReference type="InterPro" id="IPR043504">
    <property type="entry name" value="Peptidase_S1_PA_chymotrypsin"/>
</dbReference>
<dbReference type="InterPro" id="IPR018114">
    <property type="entry name" value="TRYPSIN_HIS"/>
</dbReference>
<dbReference type="Gene3D" id="3.10.50.10">
    <property type="match status" value="3"/>
</dbReference>
<keyword evidence="8" id="KW-1015">Disulfide bond</keyword>
<evidence type="ECO:0000256" key="6">
    <source>
        <dbReference type="ARBA" id="ARBA00022801"/>
    </source>
</evidence>
<dbReference type="InterPro" id="IPR029070">
    <property type="entry name" value="Chitinase_insertion_sf"/>
</dbReference>
<feature type="compositionally biased region" description="Pro residues" evidence="11">
    <location>
        <begin position="1250"/>
        <end position="1262"/>
    </location>
</feature>
<evidence type="ECO:0000256" key="10">
    <source>
        <dbReference type="ARBA" id="ARBA00023326"/>
    </source>
</evidence>
<dbReference type="KEGG" id="hazt:108681357"/>
<dbReference type="PANTHER" id="PTHR11177">
    <property type="entry name" value="CHITINASE"/>
    <property type="match status" value="1"/>
</dbReference>
<dbReference type="InterPro" id="IPR050314">
    <property type="entry name" value="Glycosyl_Hydrlase_18"/>
</dbReference>
<dbReference type="Proteomes" id="UP000694843">
    <property type="component" value="Unplaced"/>
</dbReference>
<dbReference type="GO" id="GO:0006508">
    <property type="term" value="P:proteolysis"/>
    <property type="evidence" value="ECO:0007669"/>
    <property type="project" value="InterPro"/>
</dbReference>
<keyword evidence="15" id="KW-1185">Reference proteome</keyword>
<dbReference type="Pfam" id="PF00089">
    <property type="entry name" value="Trypsin"/>
    <property type="match status" value="1"/>
</dbReference>
<evidence type="ECO:0000256" key="12">
    <source>
        <dbReference type="SAM" id="SignalP"/>
    </source>
</evidence>
<protein>
    <recommendedName>
        <fullName evidence="3">chitinase</fullName>
        <ecNumber evidence="3">3.2.1.14</ecNumber>
    </recommendedName>
</protein>
<keyword evidence="9" id="KW-0119">Carbohydrate metabolism</keyword>
<evidence type="ECO:0000256" key="7">
    <source>
        <dbReference type="ARBA" id="ARBA00023024"/>
    </source>
</evidence>
<dbReference type="FunFam" id="3.10.50.10:FF:000001">
    <property type="entry name" value="Chitinase 3-like 1"/>
    <property type="match status" value="1"/>
</dbReference>
<feature type="domain" description="GH18" evidence="14">
    <location>
        <begin position="498"/>
        <end position="865"/>
    </location>
</feature>
<dbReference type="Gene3D" id="2.40.10.10">
    <property type="entry name" value="Trypsin-like serine proteases"/>
    <property type="match status" value="2"/>
</dbReference>
<evidence type="ECO:0000256" key="9">
    <source>
        <dbReference type="ARBA" id="ARBA00023277"/>
    </source>
</evidence>
<evidence type="ECO:0000313" key="15">
    <source>
        <dbReference type="Proteomes" id="UP000694843"/>
    </source>
</evidence>
<dbReference type="GO" id="GO:0008061">
    <property type="term" value="F:chitin binding"/>
    <property type="evidence" value="ECO:0007669"/>
    <property type="project" value="UniProtKB-KW"/>
</dbReference>
<reference evidence="16" key="1">
    <citation type="submission" date="2025-08" db="UniProtKB">
        <authorList>
            <consortium name="RefSeq"/>
        </authorList>
    </citation>
    <scope>IDENTIFICATION</scope>
    <source>
        <tissue evidence="16">Whole organism</tissue>
    </source>
</reference>
<dbReference type="FunFam" id="3.10.50.10:FF:000004">
    <property type="entry name" value="Chitinase 5"/>
    <property type="match status" value="1"/>
</dbReference>
<dbReference type="GO" id="GO:0005576">
    <property type="term" value="C:extracellular region"/>
    <property type="evidence" value="ECO:0007669"/>
    <property type="project" value="TreeGrafter"/>
</dbReference>
<keyword evidence="5 12" id="KW-0732">Signal</keyword>
<accession>A0A8B7PI84</accession>
<evidence type="ECO:0000256" key="11">
    <source>
        <dbReference type="SAM" id="MobiDB-lite"/>
    </source>
</evidence>
<dbReference type="RefSeq" id="XP_018025864.1">
    <property type="nucleotide sequence ID" value="XM_018170375.2"/>
</dbReference>
<dbReference type="InterPro" id="IPR017853">
    <property type="entry name" value="GH"/>
</dbReference>
<name>A0A8B7PI84_HYAAZ</name>
<feature type="region of interest" description="Disordered" evidence="11">
    <location>
        <begin position="1248"/>
        <end position="1267"/>
    </location>
</feature>
<dbReference type="FunFam" id="2.40.10.10:FF:000068">
    <property type="entry name" value="transmembrane protease serine 2"/>
    <property type="match status" value="1"/>
</dbReference>
<dbReference type="InterPro" id="IPR001223">
    <property type="entry name" value="Glyco_hydro18_cat"/>
</dbReference>
<dbReference type="GO" id="GO:0006032">
    <property type="term" value="P:chitin catabolic process"/>
    <property type="evidence" value="ECO:0007669"/>
    <property type="project" value="UniProtKB-KW"/>
</dbReference>
<dbReference type="EC" id="3.2.1.14" evidence="3"/>
<dbReference type="PROSITE" id="PS51910">
    <property type="entry name" value="GH18_2"/>
    <property type="match status" value="3"/>
</dbReference>
<dbReference type="PROSITE" id="PS50240">
    <property type="entry name" value="TRYPSIN_DOM"/>
    <property type="match status" value="1"/>
</dbReference>
<evidence type="ECO:0000259" key="13">
    <source>
        <dbReference type="PROSITE" id="PS50240"/>
    </source>
</evidence>
<organism evidence="15 16">
    <name type="scientific">Hyalella azteca</name>
    <name type="common">Amphipod</name>
    <dbReference type="NCBI Taxonomy" id="294128"/>
    <lineage>
        <taxon>Eukaryota</taxon>
        <taxon>Metazoa</taxon>
        <taxon>Ecdysozoa</taxon>
        <taxon>Arthropoda</taxon>
        <taxon>Crustacea</taxon>
        <taxon>Multicrustacea</taxon>
        <taxon>Malacostraca</taxon>
        <taxon>Eumalacostraca</taxon>
        <taxon>Peracarida</taxon>
        <taxon>Amphipoda</taxon>
        <taxon>Senticaudata</taxon>
        <taxon>Talitrida</taxon>
        <taxon>Talitroidea</taxon>
        <taxon>Hyalellidae</taxon>
        <taxon>Hyalella</taxon>
    </lineage>
</organism>
<evidence type="ECO:0000256" key="3">
    <source>
        <dbReference type="ARBA" id="ARBA00012729"/>
    </source>
</evidence>
<keyword evidence="4" id="KW-0147">Chitin-binding</keyword>
<feature type="signal peptide" evidence="12">
    <location>
        <begin position="1"/>
        <end position="21"/>
    </location>
</feature>
<comment type="catalytic activity">
    <reaction evidence="1">
        <text>Random endo-hydrolysis of N-acetyl-beta-D-glucosaminide (1-&gt;4)-beta-linkages in chitin and chitodextrins.</text>
        <dbReference type="EC" id="3.2.1.14"/>
    </reaction>
</comment>
<proteinExistence type="inferred from homology"/>
<evidence type="ECO:0000256" key="1">
    <source>
        <dbReference type="ARBA" id="ARBA00000822"/>
    </source>
</evidence>
<evidence type="ECO:0000259" key="14">
    <source>
        <dbReference type="PROSITE" id="PS51910"/>
    </source>
</evidence>
<dbReference type="SUPFAM" id="SSF51445">
    <property type="entry name" value="(Trans)glycosidases"/>
    <property type="match status" value="3"/>
</dbReference>
<dbReference type="InterPro" id="IPR011583">
    <property type="entry name" value="Chitinase_II/V-like_cat"/>
</dbReference>
<evidence type="ECO:0000256" key="8">
    <source>
        <dbReference type="ARBA" id="ARBA00023157"/>
    </source>
</evidence>
<evidence type="ECO:0000313" key="16">
    <source>
        <dbReference type="RefSeq" id="XP_018025864.1"/>
    </source>
</evidence>
<evidence type="ECO:0000256" key="5">
    <source>
        <dbReference type="ARBA" id="ARBA00022729"/>
    </source>
</evidence>
<evidence type="ECO:0000256" key="2">
    <source>
        <dbReference type="ARBA" id="ARBA00009121"/>
    </source>
</evidence>
<feature type="domain" description="GH18" evidence="14">
    <location>
        <begin position="878"/>
        <end position="1248"/>
    </location>
</feature>
<feature type="domain" description="GH18" evidence="14">
    <location>
        <begin position="32"/>
        <end position="397"/>
    </location>
</feature>
<keyword evidence="10" id="KW-0624">Polysaccharide degradation</keyword>
<feature type="domain" description="Peptidase S1" evidence="13">
    <location>
        <begin position="1353"/>
        <end position="1601"/>
    </location>
</feature>
<dbReference type="SMART" id="SM00020">
    <property type="entry name" value="Tryp_SPc"/>
    <property type="match status" value="1"/>
</dbReference>
<dbReference type="PANTHER" id="PTHR11177:SF403">
    <property type="entry name" value="CHITINASE 2-RELATED"/>
    <property type="match status" value="1"/>
</dbReference>
<sequence length="1616" mass="178822">MMCIQKRTLLLFALYFQCCMSAQHSVSTGSSPVISCFIEGWSVLRPIGAGKFSLDDIDPSLCTHLVFLFAGLDDDRSTISLDPTYDTRGALRQLMAMKARVPSLHVTVAVGGWSEGSVGFSKMASWQPNRKAFIDSALEYLRRYQLDGLDIFWHNPAQQIQGGHPEDKRNYVTLVKELKEALRPEGFSLTVAVMSGKSVIDDGYDLPGLAEHVDFFYLLAYDYHGKWEEITGLNAPLYPHSGETDLDRTQNVNFTVSYALEMGVPAEKIVLGLALFGRNFVLADSKNHGVGAAALAGDPAAGDGLLTYMQICKRIESEGIAWSLAREQEQRAPFIYRGTEWIGYDDSLSITEKIDLAKMLHLRGVSAFAISTDDFEGECKAGKYPLLRTINAEMRESGVEHNPSKCSVVASSNVSVAVLSCGSANDNPAECDAGDTVPPQTVVQATCLETADMTARCHDDGFWRPFIQEDGWFDKKTAILCQPYDIKSEGSSHGHENNVVACFYESWSVYRPELGQFNIDDIDANLCTHISFCYLGLNEHTSTIMEIDEYAIQQGALQKLVALKEKNPSLKVTAAVGGWTEGSSKYSAMVASPGKRQTFITSVIDYLQLHKLDGLDISWQDPGVRGGTDRDKKNLVLLCQELKAATSSLGYQVSVVVSPFSYIIDGGYDVARLANTVDLIYLAAYDYHGKWDGVTGHPAPLYPRASEGAEDQHHNVNGSVSYVLSKGVPPKMLVLGLPFFGRAFFLRDVDKNSIGSPSLQDGYQGPYTQEDGFLGYNEICEKLITEGILWTERRHPEHQVPYVYRNNVWIGYDDVVSLSDKIKLAKDFGLRGVYAWAVDTDDFRGRCGNGKFPLLTHVNEIMKDDSKSANKLPSKRPPVVACFFASWSVYRSSLGKFDISLVDGNLCTHLVFCFAGLDKETLTITDLDKDFVQKRGAYAQMQLVKRTSPDLKLTVAIGGWTERSEKFSKMAASPSLRKTFIDSVLEYLESNSLDGVDMVWQDPVLQDRGGQTGDKENYVILLQEMAAAFAGQGYHLGATVSASEEVLDASYDLSGIAAAVDIVHLIAYNYHGSWNQKTGHAAPLYPRNDETGAERTKNVDYTIKLLLSRGVPPAKLSVMLPFFARTFLLKDIERNNFGDPAFSVGFKGPYTGENGWMGFNEICEMYNDEAPIWTVKRQAEHRVPYMYNEELWFGYDNVSEIEERVRHALSYGIDAIGMWTIDTDDFTGNCGQGKYPLLNAINRILRSPAASPPDATPPPFSPPANTTGLRCSISPERDVTIGIIACADRQDLGCAEGHSVPPGTVVLAVCWETVELVMRCHGDGVWRQYGDAEDATERKMAVLCQPYYLNSEICGRRPRYQSSGSLLYLDQFFTLQNRWPWVAGLLRDSIYVCSATVITPVFLLTAAHCVTRTQEGNQAMDVRDLKIQLSRTLVRRVIDIRLHPEYQAGKSPVNDIALIQLEFPLKFHSKLYPACVGTYEQNPAIDAVTFNRSHGTGSYKYDLLLQRIVPDCRGSSERCSADFILRPSQFCGASIEKSDGVLSGGSSGGPFIQNLVSREVIEAWTVTGVTSYMSEVAGCATPRMVFTAVNVFSSWITETIQELLLLLDEIAENVDG</sequence>
<dbReference type="InterPro" id="IPR009003">
    <property type="entry name" value="Peptidase_S1_PA"/>
</dbReference>
<comment type="similarity">
    <text evidence="2">Belongs to the glycosyl hydrolase 18 family. Chitinase class II subfamily.</text>
</comment>
<dbReference type="SUPFAM" id="SSF54556">
    <property type="entry name" value="Chitinase insertion domain"/>
    <property type="match status" value="3"/>
</dbReference>
<dbReference type="GO" id="GO:0000272">
    <property type="term" value="P:polysaccharide catabolic process"/>
    <property type="evidence" value="ECO:0007669"/>
    <property type="project" value="UniProtKB-KW"/>
</dbReference>
<evidence type="ECO:0000256" key="4">
    <source>
        <dbReference type="ARBA" id="ARBA00022669"/>
    </source>
</evidence>
<dbReference type="OrthoDB" id="6352580at2759"/>